<gene>
    <name evidence="3" type="ORF">pipiens_009795</name>
</gene>
<evidence type="ECO:0000256" key="2">
    <source>
        <dbReference type="SAM" id="SignalP"/>
    </source>
</evidence>
<keyword evidence="4" id="KW-1185">Reference proteome</keyword>
<feature type="compositionally biased region" description="Low complexity" evidence="1">
    <location>
        <begin position="165"/>
        <end position="191"/>
    </location>
</feature>
<name>A0ABD1DCJ4_CULPP</name>
<feature type="region of interest" description="Disordered" evidence="1">
    <location>
        <begin position="437"/>
        <end position="459"/>
    </location>
</feature>
<feature type="chain" id="PRO_5044864809" evidence="2">
    <location>
        <begin position="18"/>
        <end position="459"/>
    </location>
</feature>
<feature type="region of interest" description="Disordered" evidence="1">
    <location>
        <begin position="164"/>
        <end position="206"/>
    </location>
</feature>
<feature type="compositionally biased region" description="Basic and acidic residues" evidence="1">
    <location>
        <begin position="306"/>
        <end position="339"/>
    </location>
</feature>
<dbReference type="Proteomes" id="UP001562425">
    <property type="component" value="Unassembled WGS sequence"/>
</dbReference>
<evidence type="ECO:0000313" key="3">
    <source>
        <dbReference type="EMBL" id="KAL1397391.1"/>
    </source>
</evidence>
<sequence>MRLPVLIVIYLVGLCCASKANKDPVKEQQSGLSNDPSSNNKTDGFRRKVIVNQVIHDIPVRQTYNTDNCQTNDATNEHDYNENNNTTNHDATFNTTYDNVNNRIDNAKTINNGDDFYSVATPAALVVQVPTTQSTSDQTSTTTVVYDYGQDYSDLEGFTDFLEESSTTVQPSPTTTPQPTTTAQVDVATTDSDANGKRASPTESTTTEANYLADYGLGAPIFGGESYDAWWLDGNPADAGGGSDAGIVQGGPLNKESVGGKGVANNKEKEPESERTPSEEVFGNGGGAPYEVKKQETDYGGPPKIKPADDWHEGHRAPQNKEHANDDGSEKKEKDKNEPSKPTTMNSKTVLLLLGTACLFALIHVSAGEDAPGTAQDAATNGKPGRSPAGNKPFGRPGPGGGKSFDFRKEVEQIFDEFKVETGTRDKILERIKQRMEQLHAKGGFRKRGGKGKGKEKRQ</sequence>
<organism evidence="3 4">
    <name type="scientific">Culex pipiens pipiens</name>
    <name type="common">Northern house mosquito</name>
    <dbReference type="NCBI Taxonomy" id="38569"/>
    <lineage>
        <taxon>Eukaryota</taxon>
        <taxon>Metazoa</taxon>
        <taxon>Ecdysozoa</taxon>
        <taxon>Arthropoda</taxon>
        <taxon>Hexapoda</taxon>
        <taxon>Insecta</taxon>
        <taxon>Pterygota</taxon>
        <taxon>Neoptera</taxon>
        <taxon>Endopterygota</taxon>
        <taxon>Diptera</taxon>
        <taxon>Nematocera</taxon>
        <taxon>Culicoidea</taxon>
        <taxon>Culicidae</taxon>
        <taxon>Culicinae</taxon>
        <taxon>Culicini</taxon>
        <taxon>Culex</taxon>
        <taxon>Culex</taxon>
    </lineage>
</organism>
<feature type="compositionally biased region" description="Basic and acidic residues" evidence="1">
    <location>
        <begin position="266"/>
        <end position="278"/>
    </location>
</feature>
<evidence type="ECO:0000313" key="4">
    <source>
        <dbReference type="Proteomes" id="UP001562425"/>
    </source>
</evidence>
<feature type="signal peptide" evidence="2">
    <location>
        <begin position="1"/>
        <end position="17"/>
    </location>
</feature>
<feature type="compositionally biased region" description="Basic residues" evidence="1">
    <location>
        <begin position="443"/>
        <end position="459"/>
    </location>
</feature>
<protein>
    <submittedName>
        <fullName evidence="3">Uncharacterized protein</fullName>
    </submittedName>
</protein>
<feature type="region of interest" description="Disordered" evidence="1">
    <location>
        <begin position="242"/>
        <end position="347"/>
    </location>
</feature>
<keyword evidence="2" id="KW-0732">Signal</keyword>
<feature type="compositionally biased region" description="Polar residues" evidence="1">
    <location>
        <begin position="27"/>
        <end position="42"/>
    </location>
</feature>
<accession>A0ABD1DCJ4</accession>
<comment type="caution">
    <text evidence="3">The sequence shown here is derived from an EMBL/GenBank/DDBJ whole genome shotgun (WGS) entry which is preliminary data.</text>
</comment>
<dbReference type="AlphaFoldDB" id="A0ABD1DCJ4"/>
<evidence type="ECO:0000256" key="1">
    <source>
        <dbReference type="SAM" id="MobiDB-lite"/>
    </source>
</evidence>
<reference evidence="3 4" key="1">
    <citation type="submission" date="2024-05" db="EMBL/GenBank/DDBJ databases">
        <title>Culex pipiens pipiens assembly and annotation.</title>
        <authorList>
            <person name="Alout H."/>
            <person name="Durand T."/>
        </authorList>
    </citation>
    <scope>NUCLEOTIDE SEQUENCE [LARGE SCALE GENOMIC DNA]</scope>
    <source>
        <strain evidence="3">HA-2024</strain>
        <tissue evidence="3">Whole body</tissue>
    </source>
</reference>
<dbReference type="EMBL" id="JBEHCU010006324">
    <property type="protein sequence ID" value="KAL1397391.1"/>
    <property type="molecule type" value="Genomic_DNA"/>
</dbReference>
<feature type="region of interest" description="Disordered" evidence="1">
    <location>
        <begin position="24"/>
        <end position="44"/>
    </location>
</feature>
<proteinExistence type="predicted"/>
<feature type="region of interest" description="Disordered" evidence="1">
    <location>
        <begin position="370"/>
        <end position="407"/>
    </location>
</feature>